<keyword evidence="5 13" id="KW-0560">Oxidoreductase</keyword>
<dbReference type="Gene3D" id="1.10.420.10">
    <property type="entry name" value="Peroxidase, domain 2"/>
    <property type="match status" value="1"/>
</dbReference>
<keyword evidence="6 10" id="KW-0408">Iron</keyword>
<dbReference type="InterPro" id="IPR000823">
    <property type="entry name" value="Peroxidase_pln"/>
</dbReference>
<dbReference type="GO" id="GO:0006979">
    <property type="term" value="P:response to oxidative stress"/>
    <property type="evidence" value="ECO:0007669"/>
    <property type="project" value="UniProtKB-UniRule"/>
</dbReference>
<dbReference type="AlphaFoldDB" id="A0A835DU17"/>
<dbReference type="GO" id="GO:0020037">
    <property type="term" value="F:heme binding"/>
    <property type="evidence" value="ECO:0007669"/>
    <property type="project" value="UniProtKB-UniRule"/>
</dbReference>
<gene>
    <name evidence="15" type="ORF">HHK36_000667</name>
</gene>
<feature type="binding site" evidence="10">
    <location>
        <position position="310"/>
    </location>
    <ligand>
        <name>Ca(2+)</name>
        <dbReference type="ChEBI" id="CHEBI:29108"/>
        <label>2</label>
    </ligand>
</feature>
<dbReference type="InterPro" id="IPR033905">
    <property type="entry name" value="Secretory_peroxidase"/>
</dbReference>
<dbReference type="OrthoDB" id="2113341at2759"/>
<feature type="disulfide bond" evidence="12">
    <location>
        <begin position="234"/>
        <end position="266"/>
    </location>
</feature>
<dbReference type="PRINTS" id="PR00458">
    <property type="entry name" value="PEROXIDASE"/>
</dbReference>
<evidence type="ECO:0000256" key="1">
    <source>
        <dbReference type="ARBA" id="ARBA00000189"/>
    </source>
</evidence>
<evidence type="ECO:0000256" key="3">
    <source>
        <dbReference type="ARBA" id="ARBA00022617"/>
    </source>
</evidence>
<proteinExistence type="inferred from homology"/>
<dbReference type="EMBL" id="JABCRI010000001">
    <property type="protein sequence ID" value="KAF8412699.1"/>
    <property type="molecule type" value="Genomic_DNA"/>
</dbReference>
<feature type="signal peptide" evidence="13">
    <location>
        <begin position="1"/>
        <end position="28"/>
    </location>
</feature>
<name>A0A835DU17_TETSI</name>
<feature type="binding site" evidence="9">
    <location>
        <position position="197"/>
    </location>
    <ligand>
        <name>substrate</name>
    </ligand>
</feature>
<feature type="binding site" description="axial binding residue" evidence="10">
    <location>
        <position position="227"/>
    </location>
    <ligand>
        <name>heme b</name>
        <dbReference type="ChEBI" id="CHEBI:60344"/>
    </ligand>
    <ligandPart>
        <name>Fe</name>
        <dbReference type="ChEBI" id="CHEBI:18248"/>
    </ligandPart>
</feature>
<feature type="chain" id="PRO_5033114511" description="Peroxidase" evidence="13">
    <location>
        <begin position="29"/>
        <end position="386"/>
    </location>
</feature>
<keyword evidence="4 10" id="KW-0479">Metal-binding</keyword>
<evidence type="ECO:0000256" key="10">
    <source>
        <dbReference type="PIRSR" id="PIRSR600823-3"/>
    </source>
</evidence>
<dbReference type="InterPro" id="IPR010255">
    <property type="entry name" value="Haem_peroxidase_sf"/>
</dbReference>
<feature type="disulfide bond" evidence="12">
    <location>
        <begin position="110"/>
        <end position="115"/>
    </location>
</feature>
<keyword evidence="16" id="KW-1185">Reference proteome</keyword>
<dbReference type="PROSITE" id="PS00436">
    <property type="entry name" value="PEROXIDASE_2"/>
    <property type="match status" value="1"/>
</dbReference>
<evidence type="ECO:0000313" key="15">
    <source>
        <dbReference type="EMBL" id="KAF8412699.1"/>
    </source>
</evidence>
<feature type="binding site" evidence="10">
    <location>
        <position position="118"/>
    </location>
    <ligand>
        <name>Ca(2+)</name>
        <dbReference type="ChEBI" id="CHEBI:29108"/>
        <label>1</label>
    </ligand>
</feature>
<feature type="active site" description="Proton acceptor" evidence="8">
    <location>
        <position position="108"/>
    </location>
</feature>
<dbReference type="CDD" id="cd00693">
    <property type="entry name" value="secretory_peroxidase"/>
    <property type="match status" value="1"/>
</dbReference>
<keyword evidence="13" id="KW-0964">Secreted</keyword>
<feature type="binding site" evidence="10">
    <location>
        <position position="109"/>
    </location>
    <ligand>
        <name>Ca(2+)</name>
        <dbReference type="ChEBI" id="CHEBI:29108"/>
        <label>1</label>
    </ligand>
</feature>
<feature type="binding site" evidence="10">
    <location>
        <position position="114"/>
    </location>
    <ligand>
        <name>Ca(2+)</name>
        <dbReference type="ChEBI" id="CHEBI:29108"/>
        <label>1</label>
    </ligand>
</feature>
<feature type="site" description="Transition state stabilizer" evidence="11">
    <location>
        <position position="104"/>
    </location>
</feature>
<sequence>MWGLMRRWGVLMLLISIFLSLRNPKGETERVFSFTSSVSSSDSLFSSGSNYSPLHLVSLQDTQEELQLEYDFYREKCPQAEQIIRSTMKDIYSENKDISPALLRMLFHDCFIEGCDASVLLNVSNGDDDPTIEKNAIPNLTLKGFDKIDMIKSELEKACPGTVSCADILAGGPFYPLYTGRRDSTQSYYNEAMTELPSPQDNINRTLHLFALRGFKERETVSLLGAHNIGKIGCDFIQNRLNNFSGTGQPDPSVAADFLKEMMLNCMVSNSSSNGRSQTLAWPVGMEEPRAGMMYSQGLSSSMSSGTGFDTHYYESLLKGRGLLFADQQLMANQKTARLVNAYASDDGTAFRRDFARTMVKISSYSVLTGSQGQVRLNCSKFLNSN</sequence>
<evidence type="ECO:0000256" key="13">
    <source>
        <dbReference type="RuleBase" id="RU362060"/>
    </source>
</evidence>
<keyword evidence="7 12" id="KW-1015">Disulfide bond</keyword>
<protein>
    <recommendedName>
        <fullName evidence="13">Peroxidase</fullName>
        <ecNumber evidence="13">1.11.1.7</ecNumber>
    </recommendedName>
</protein>
<dbReference type="PANTHER" id="PTHR31235">
    <property type="entry name" value="PEROXIDASE 25-RELATED"/>
    <property type="match status" value="1"/>
</dbReference>
<keyword evidence="13" id="KW-0732">Signal</keyword>
<evidence type="ECO:0000256" key="6">
    <source>
        <dbReference type="ARBA" id="ARBA00023004"/>
    </source>
</evidence>
<keyword evidence="2 13" id="KW-0575">Peroxidase</keyword>
<feature type="disulfide bond" evidence="12">
    <location>
        <begin position="165"/>
        <end position="379"/>
    </location>
</feature>
<keyword evidence="3 13" id="KW-0349">Heme</keyword>
<comment type="cofactor">
    <cofactor evidence="10 13">
        <name>heme b</name>
        <dbReference type="ChEBI" id="CHEBI:60344"/>
    </cofactor>
    <text evidence="10 13">Binds 1 heme b (iron(II)-protoporphyrin IX) group per subunit.</text>
</comment>
<evidence type="ECO:0000259" key="14">
    <source>
        <dbReference type="PROSITE" id="PS50873"/>
    </source>
</evidence>
<dbReference type="InterPro" id="IPR002016">
    <property type="entry name" value="Haem_peroxidase"/>
</dbReference>
<evidence type="ECO:0000256" key="11">
    <source>
        <dbReference type="PIRSR" id="PIRSR600823-4"/>
    </source>
</evidence>
<keyword evidence="13" id="KW-0376">Hydrogen peroxide</keyword>
<evidence type="ECO:0000313" key="16">
    <source>
        <dbReference type="Proteomes" id="UP000655225"/>
    </source>
</evidence>
<dbReference type="PRINTS" id="PR00461">
    <property type="entry name" value="PLPEROXIDASE"/>
</dbReference>
<organism evidence="15 16">
    <name type="scientific">Tetracentron sinense</name>
    <name type="common">Spur-leaf</name>
    <dbReference type="NCBI Taxonomy" id="13715"/>
    <lineage>
        <taxon>Eukaryota</taxon>
        <taxon>Viridiplantae</taxon>
        <taxon>Streptophyta</taxon>
        <taxon>Embryophyta</taxon>
        <taxon>Tracheophyta</taxon>
        <taxon>Spermatophyta</taxon>
        <taxon>Magnoliopsida</taxon>
        <taxon>Trochodendrales</taxon>
        <taxon>Trochodendraceae</taxon>
        <taxon>Tetracentron</taxon>
    </lineage>
</organism>
<feature type="disulfide bond" evidence="12">
    <location>
        <begin position="77"/>
        <end position="159"/>
    </location>
</feature>
<comment type="function">
    <text evidence="13">Removal of H(2)O(2), oxidation of toxic reductants, biosynthesis and degradation of lignin, suberization, auxin catabolism, response to environmental stresses such as wounding, pathogen attack and oxidative stress.</text>
</comment>
<reference evidence="15 16" key="1">
    <citation type="submission" date="2020-04" db="EMBL/GenBank/DDBJ databases">
        <title>Plant Genome Project.</title>
        <authorList>
            <person name="Zhang R.-G."/>
        </authorList>
    </citation>
    <scope>NUCLEOTIDE SEQUENCE [LARGE SCALE GENOMIC DNA]</scope>
    <source>
        <strain evidence="15">YNK0</strain>
        <tissue evidence="15">Leaf</tissue>
    </source>
</reference>
<comment type="catalytic activity">
    <reaction evidence="1 13">
        <text>2 a phenolic donor + H2O2 = 2 a phenolic radical donor + 2 H2O</text>
        <dbReference type="Rhea" id="RHEA:56136"/>
        <dbReference type="ChEBI" id="CHEBI:15377"/>
        <dbReference type="ChEBI" id="CHEBI:16240"/>
        <dbReference type="ChEBI" id="CHEBI:139520"/>
        <dbReference type="ChEBI" id="CHEBI:139521"/>
        <dbReference type="EC" id="1.11.1.7"/>
    </reaction>
</comment>
<evidence type="ECO:0000256" key="5">
    <source>
        <dbReference type="ARBA" id="ARBA00023002"/>
    </source>
</evidence>
<comment type="subcellular location">
    <subcellularLocation>
        <location evidence="13">Secreted</location>
    </subcellularLocation>
</comment>
<dbReference type="GO" id="GO:0140825">
    <property type="term" value="F:lactoperoxidase activity"/>
    <property type="evidence" value="ECO:0007669"/>
    <property type="project" value="UniProtKB-EC"/>
</dbReference>
<evidence type="ECO:0000256" key="9">
    <source>
        <dbReference type="PIRSR" id="PIRSR600823-2"/>
    </source>
</evidence>
<dbReference type="GO" id="GO:0046872">
    <property type="term" value="F:metal ion binding"/>
    <property type="evidence" value="ECO:0007669"/>
    <property type="project" value="UniProtKB-UniRule"/>
</dbReference>
<accession>A0A835DU17</accession>
<comment type="caution">
    <text evidence="15">The sequence shown here is derived from an EMBL/GenBank/DDBJ whole genome shotgun (WGS) entry which is preliminary data.</text>
</comment>
<evidence type="ECO:0000256" key="12">
    <source>
        <dbReference type="PIRSR" id="PIRSR600823-5"/>
    </source>
</evidence>
<evidence type="ECO:0000256" key="2">
    <source>
        <dbReference type="ARBA" id="ARBA00022559"/>
    </source>
</evidence>
<keyword evidence="10 13" id="KW-0106">Calcium</keyword>
<evidence type="ECO:0000256" key="8">
    <source>
        <dbReference type="PIRSR" id="PIRSR600823-1"/>
    </source>
</evidence>
<comment type="similarity">
    <text evidence="13">Belongs to the peroxidase family. Classical plant (class III) peroxidase subfamily.</text>
</comment>
<dbReference type="Proteomes" id="UP000655225">
    <property type="component" value="Unassembled WGS sequence"/>
</dbReference>
<dbReference type="GO" id="GO:0005576">
    <property type="term" value="C:extracellular region"/>
    <property type="evidence" value="ECO:0007669"/>
    <property type="project" value="UniProtKB-SubCell"/>
</dbReference>
<dbReference type="PROSITE" id="PS50873">
    <property type="entry name" value="PEROXIDASE_4"/>
    <property type="match status" value="1"/>
</dbReference>
<feature type="domain" description="Plant heme peroxidase family profile" evidence="14">
    <location>
        <begin position="67"/>
        <end position="383"/>
    </location>
</feature>
<evidence type="ECO:0000256" key="4">
    <source>
        <dbReference type="ARBA" id="ARBA00022723"/>
    </source>
</evidence>
<dbReference type="OMA" id="AFDTHYY"/>
<dbReference type="Gene3D" id="1.10.520.10">
    <property type="match status" value="1"/>
</dbReference>
<evidence type="ECO:0000256" key="7">
    <source>
        <dbReference type="ARBA" id="ARBA00023157"/>
    </source>
</evidence>
<dbReference type="InterPro" id="IPR019794">
    <property type="entry name" value="Peroxidases_AS"/>
</dbReference>
<dbReference type="Pfam" id="PF00141">
    <property type="entry name" value="peroxidase"/>
    <property type="match status" value="1"/>
</dbReference>
<comment type="cofactor">
    <cofactor evidence="10 13">
        <name>Ca(2+)</name>
        <dbReference type="ChEBI" id="CHEBI:29108"/>
    </cofactor>
    <text evidence="10 13">Binds 2 calcium ions per subunit.</text>
</comment>
<dbReference type="SUPFAM" id="SSF48113">
    <property type="entry name" value="Heme-dependent peroxidases"/>
    <property type="match status" value="1"/>
</dbReference>
<dbReference type="GO" id="GO:0042744">
    <property type="term" value="P:hydrogen peroxide catabolic process"/>
    <property type="evidence" value="ECO:0007669"/>
    <property type="project" value="UniProtKB-KW"/>
</dbReference>
<dbReference type="EC" id="1.11.1.7" evidence="13"/>
<feature type="binding site" evidence="10">
    <location>
        <position position="116"/>
    </location>
    <ligand>
        <name>Ca(2+)</name>
        <dbReference type="ChEBI" id="CHEBI:29108"/>
        <label>1</label>
    </ligand>
</feature>
<feature type="binding site" evidence="10">
    <location>
        <position position="133"/>
    </location>
    <ligand>
        <name>Ca(2+)</name>
        <dbReference type="ChEBI" id="CHEBI:29108"/>
        <label>1</label>
    </ligand>
</feature>